<dbReference type="PRINTS" id="PR00299">
    <property type="entry name" value="ACRYSTALLIN"/>
</dbReference>
<keyword evidence="1" id="KW-0346">Stress response</keyword>
<evidence type="ECO:0000256" key="1">
    <source>
        <dbReference type="ARBA" id="ARBA00023016"/>
    </source>
</evidence>
<feature type="domain" description="SHSP" evidence="4">
    <location>
        <begin position="43"/>
        <end position="155"/>
    </location>
</feature>
<reference evidence="5" key="1">
    <citation type="submission" date="2020-11" db="EMBL/GenBank/DDBJ databases">
        <authorList>
            <person name="Tran Van P."/>
        </authorList>
    </citation>
    <scope>NUCLEOTIDE SEQUENCE</scope>
</reference>
<dbReference type="SUPFAM" id="SSF49764">
    <property type="entry name" value="HSP20-like chaperones"/>
    <property type="match status" value="1"/>
</dbReference>
<dbReference type="AlphaFoldDB" id="A0A7R9M0K4"/>
<comment type="similarity">
    <text evidence="2 3">Belongs to the small heat shock protein (HSP20) family.</text>
</comment>
<dbReference type="InterPro" id="IPR002068">
    <property type="entry name" value="A-crystallin/Hsp20_dom"/>
</dbReference>
<dbReference type="EMBL" id="OC919336">
    <property type="protein sequence ID" value="CAD7651148.1"/>
    <property type="molecule type" value="Genomic_DNA"/>
</dbReference>
<organism evidence="5">
    <name type="scientific">Oppiella nova</name>
    <dbReference type="NCBI Taxonomy" id="334625"/>
    <lineage>
        <taxon>Eukaryota</taxon>
        <taxon>Metazoa</taxon>
        <taxon>Ecdysozoa</taxon>
        <taxon>Arthropoda</taxon>
        <taxon>Chelicerata</taxon>
        <taxon>Arachnida</taxon>
        <taxon>Acari</taxon>
        <taxon>Acariformes</taxon>
        <taxon>Sarcoptiformes</taxon>
        <taxon>Oribatida</taxon>
        <taxon>Brachypylina</taxon>
        <taxon>Oppioidea</taxon>
        <taxon>Oppiidae</taxon>
        <taxon>Oppiella</taxon>
    </lineage>
</organism>
<dbReference type="PANTHER" id="PTHR45640">
    <property type="entry name" value="HEAT SHOCK PROTEIN HSP-12.2-RELATED"/>
    <property type="match status" value="1"/>
</dbReference>
<dbReference type="InterPro" id="IPR008978">
    <property type="entry name" value="HSP20-like_chaperone"/>
</dbReference>
<dbReference type="GO" id="GO:0005737">
    <property type="term" value="C:cytoplasm"/>
    <property type="evidence" value="ECO:0007669"/>
    <property type="project" value="TreeGrafter"/>
</dbReference>
<keyword evidence="6" id="KW-1185">Reference proteome</keyword>
<dbReference type="GO" id="GO:0042026">
    <property type="term" value="P:protein refolding"/>
    <property type="evidence" value="ECO:0007669"/>
    <property type="project" value="TreeGrafter"/>
</dbReference>
<sequence>MDLDLILTPNHRQYYWPQRGCGLTSDDLFYSLAVPLVSSLSRNIPRDVSRRVVSNAENNDKTFEVSVDCSHFTPEEIEVKTVDRDVIIHGKHEEKMDTHGWVSREFTRKYTLPEECESEGVKCGLTSKGVLTISVPKRPVQPLGDNERVVPIQVIHQTSDSTDKRIQN</sequence>
<evidence type="ECO:0000259" key="4">
    <source>
        <dbReference type="PROSITE" id="PS01031"/>
    </source>
</evidence>
<proteinExistence type="inferred from homology"/>
<name>A0A7R9M0K4_9ACAR</name>
<gene>
    <name evidence="5" type="ORF">ONB1V03_LOCUS8163</name>
</gene>
<dbReference type="Proteomes" id="UP000728032">
    <property type="component" value="Unassembled WGS sequence"/>
</dbReference>
<evidence type="ECO:0000313" key="5">
    <source>
        <dbReference type="EMBL" id="CAD7651148.1"/>
    </source>
</evidence>
<dbReference type="GO" id="GO:0009408">
    <property type="term" value="P:response to heat"/>
    <property type="evidence" value="ECO:0007669"/>
    <property type="project" value="TreeGrafter"/>
</dbReference>
<dbReference type="OrthoDB" id="1431247at2759"/>
<evidence type="ECO:0000313" key="6">
    <source>
        <dbReference type="Proteomes" id="UP000728032"/>
    </source>
</evidence>
<dbReference type="GO" id="GO:0005634">
    <property type="term" value="C:nucleus"/>
    <property type="evidence" value="ECO:0007669"/>
    <property type="project" value="TreeGrafter"/>
</dbReference>
<dbReference type="InterPro" id="IPR001436">
    <property type="entry name" value="Alpha-crystallin/sHSP_animal"/>
</dbReference>
<accession>A0A7R9M0K4</accession>
<dbReference type="Gene3D" id="2.60.40.790">
    <property type="match status" value="1"/>
</dbReference>
<dbReference type="EMBL" id="CAJPVJ010004511">
    <property type="protein sequence ID" value="CAG2168676.1"/>
    <property type="molecule type" value="Genomic_DNA"/>
</dbReference>
<dbReference type="PROSITE" id="PS01031">
    <property type="entry name" value="SHSP"/>
    <property type="match status" value="1"/>
</dbReference>
<dbReference type="CDD" id="cd06526">
    <property type="entry name" value="metazoan_ACD"/>
    <property type="match status" value="1"/>
</dbReference>
<protein>
    <recommendedName>
        <fullName evidence="4">SHSP domain-containing protein</fullName>
    </recommendedName>
</protein>
<evidence type="ECO:0000256" key="2">
    <source>
        <dbReference type="PROSITE-ProRule" id="PRU00285"/>
    </source>
</evidence>
<evidence type="ECO:0000256" key="3">
    <source>
        <dbReference type="RuleBase" id="RU003616"/>
    </source>
</evidence>
<dbReference type="PANTHER" id="PTHR45640:SF13">
    <property type="entry name" value="HEAT SHOCK PROTEIN 22-RELATED"/>
    <property type="match status" value="1"/>
</dbReference>
<dbReference type="Pfam" id="PF00011">
    <property type="entry name" value="HSP20"/>
    <property type="match status" value="1"/>
</dbReference>
<dbReference type="GO" id="GO:0051082">
    <property type="term" value="F:unfolded protein binding"/>
    <property type="evidence" value="ECO:0007669"/>
    <property type="project" value="TreeGrafter"/>
</dbReference>